<dbReference type="PROSITE" id="PS51084">
    <property type="entry name" value="HIT_2"/>
    <property type="match status" value="1"/>
</dbReference>
<dbReference type="InterPro" id="IPR019808">
    <property type="entry name" value="Histidine_triad_CS"/>
</dbReference>
<dbReference type="PANTHER" id="PTHR46648">
    <property type="entry name" value="HIT FAMILY PROTEIN 1"/>
    <property type="match status" value="1"/>
</dbReference>
<dbReference type="InterPro" id="IPR036265">
    <property type="entry name" value="HIT-like_sf"/>
</dbReference>
<dbReference type="GO" id="GO:0003824">
    <property type="term" value="F:catalytic activity"/>
    <property type="evidence" value="ECO:0007669"/>
    <property type="project" value="InterPro"/>
</dbReference>
<dbReference type="SUPFAM" id="SSF54197">
    <property type="entry name" value="HIT-like"/>
    <property type="match status" value="1"/>
</dbReference>
<sequence>MDCVFCKIICKEIPSDIIFEDDKVMAFMDIRPVSRGHALVVPKEHKADIVETDDDVISDTVLEAKKIAAAIQHALHADGFTISTNRGEAAGQTVFHLHFHIIPRYRRDGLTAWPHQDTTPETRSQIAAEIKKQLL</sequence>
<evidence type="ECO:0000256" key="1">
    <source>
        <dbReference type="PIRSR" id="PIRSR601310-1"/>
    </source>
</evidence>
<dbReference type="PRINTS" id="PR00332">
    <property type="entry name" value="HISTRIAD"/>
</dbReference>
<proteinExistence type="predicted"/>
<evidence type="ECO:0000256" key="3">
    <source>
        <dbReference type="PROSITE-ProRule" id="PRU00464"/>
    </source>
</evidence>
<evidence type="ECO:0000313" key="6">
    <source>
        <dbReference type="Proteomes" id="UP000178892"/>
    </source>
</evidence>
<name>A0A1F5NU71_9BACT</name>
<evidence type="ECO:0000259" key="4">
    <source>
        <dbReference type="PROSITE" id="PS51084"/>
    </source>
</evidence>
<dbReference type="PANTHER" id="PTHR46648:SF1">
    <property type="entry name" value="ADENOSINE 5'-MONOPHOSPHORAMIDASE HNT1"/>
    <property type="match status" value="1"/>
</dbReference>
<dbReference type="CDD" id="cd01277">
    <property type="entry name" value="HINT_subgroup"/>
    <property type="match status" value="1"/>
</dbReference>
<evidence type="ECO:0000313" key="5">
    <source>
        <dbReference type="EMBL" id="OGE81215.1"/>
    </source>
</evidence>
<comment type="caution">
    <text evidence="5">The sequence shown here is derived from an EMBL/GenBank/DDBJ whole genome shotgun (WGS) entry which is preliminary data.</text>
</comment>
<protein>
    <recommendedName>
        <fullName evidence="4">HIT domain-containing protein</fullName>
    </recommendedName>
</protein>
<dbReference type="InterPro" id="IPR001310">
    <property type="entry name" value="Histidine_triad_HIT"/>
</dbReference>
<dbReference type="EMBL" id="MFEL01000010">
    <property type="protein sequence ID" value="OGE81215.1"/>
    <property type="molecule type" value="Genomic_DNA"/>
</dbReference>
<gene>
    <name evidence="5" type="ORF">A2720_01605</name>
</gene>
<dbReference type="Gene3D" id="3.30.428.10">
    <property type="entry name" value="HIT-like"/>
    <property type="match status" value="1"/>
</dbReference>
<dbReference type="GO" id="GO:0009117">
    <property type="term" value="P:nucleotide metabolic process"/>
    <property type="evidence" value="ECO:0007669"/>
    <property type="project" value="TreeGrafter"/>
</dbReference>
<feature type="active site" description="Tele-AMP-histidine intermediate" evidence="1">
    <location>
        <position position="98"/>
    </location>
</feature>
<accession>A0A1F5NU71</accession>
<dbReference type="AlphaFoldDB" id="A0A1F5NU71"/>
<feature type="short sequence motif" description="Histidine triad motif" evidence="2 3">
    <location>
        <begin position="96"/>
        <end position="100"/>
    </location>
</feature>
<dbReference type="InterPro" id="IPR039384">
    <property type="entry name" value="HINT"/>
</dbReference>
<evidence type="ECO:0000256" key="2">
    <source>
        <dbReference type="PIRSR" id="PIRSR601310-3"/>
    </source>
</evidence>
<dbReference type="Pfam" id="PF01230">
    <property type="entry name" value="HIT"/>
    <property type="match status" value="1"/>
</dbReference>
<dbReference type="Proteomes" id="UP000178892">
    <property type="component" value="Unassembled WGS sequence"/>
</dbReference>
<dbReference type="STRING" id="1817825.A2720_01605"/>
<dbReference type="InterPro" id="IPR011146">
    <property type="entry name" value="HIT-like"/>
</dbReference>
<dbReference type="PROSITE" id="PS00892">
    <property type="entry name" value="HIT_1"/>
    <property type="match status" value="1"/>
</dbReference>
<feature type="domain" description="HIT" evidence="4">
    <location>
        <begin position="4"/>
        <end position="111"/>
    </location>
</feature>
<organism evidence="5 6">
    <name type="scientific">Candidatus Doudnabacteria bacterium RIFCSPHIGHO2_01_FULL_46_24</name>
    <dbReference type="NCBI Taxonomy" id="1817825"/>
    <lineage>
        <taxon>Bacteria</taxon>
        <taxon>Candidatus Doudnaibacteriota</taxon>
    </lineage>
</organism>
<reference evidence="5 6" key="1">
    <citation type="journal article" date="2016" name="Nat. Commun.">
        <title>Thousands of microbial genomes shed light on interconnected biogeochemical processes in an aquifer system.</title>
        <authorList>
            <person name="Anantharaman K."/>
            <person name="Brown C.T."/>
            <person name="Hug L.A."/>
            <person name="Sharon I."/>
            <person name="Castelle C.J."/>
            <person name="Probst A.J."/>
            <person name="Thomas B.C."/>
            <person name="Singh A."/>
            <person name="Wilkins M.J."/>
            <person name="Karaoz U."/>
            <person name="Brodie E.L."/>
            <person name="Williams K.H."/>
            <person name="Hubbard S.S."/>
            <person name="Banfield J.F."/>
        </authorList>
    </citation>
    <scope>NUCLEOTIDE SEQUENCE [LARGE SCALE GENOMIC DNA]</scope>
</reference>